<proteinExistence type="inferred from homology"/>
<dbReference type="PANTHER" id="PTHR13887:SF14">
    <property type="entry name" value="DISULFIDE BOND FORMATION PROTEIN D"/>
    <property type="match status" value="1"/>
</dbReference>
<dbReference type="InterPro" id="IPR036249">
    <property type="entry name" value="Thioredoxin-like_sf"/>
</dbReference>
<organism evidence="8 9">
    <name type="scientific">Staphylococcus agnetis</name>
    <dbReference type="NCBI Taxonomy" id="985762"/>
    <lineage>
        <taxon>Bacteria</taxon>
        <taxon>Bacillati</taxon>
        <taxon>Bacillota</taxon>
        <taxon>Bacilli</taxon>
        <taxon>Bacillales</taxon>
        <taxon>Staphylococcaceae</taxon>
        <taxon>Staphylococcus</taxon>
    </lineage>
</organism>
<dbReference type="Gene3D" id="3.40.30.10">
    <property type="entry name" value="Glutaredoxin"/>
    <property type="match status" value="1"/>
</dbReference>
<evidence type="ECO:0000256" key="3">
    <source>
        <dbReference type="ARBA" id="ARBA00023002"/>
    </source>
</evidence>
<dbReference type="GO" id="GO:0016491">
    <property type="term" value="F:oxidoreductase activity"/>
    <property type="evidence" value="ECO:0007669"/>
    <property type="project" value="UniProtKB-KW"/>
</dbReference>
<reference evidence="8" key="1">
    <citation type="submission" date="2019-11" db="EMBL/GenBank/DDBJ databases">
        <title>Whole genome comparisons of Staphylococcus agnetis isolates from cattle and chickens.</title>
        <authorList>
            <person name="Rhoads D."/>
            <person name="Shwani A."/>
            <person name="Adkins P."/>
            <person name="Calcutt M."/>
            <person name="Middleton J."/>
        </authorList>
    </citation>
    <scope>NUCLEOTIDE SEQUENCE</scope>
    <source>
        <strain evidence="8">1387</strain>
    </source>
</reference>
<keyword evidence="6" id="KW-1133">Transmembrane helix</keyword>
<dbReference type="Proteomes" id="UP000646308">
    <property type="component" value="Unassembled WGS sequence"/>
</dbReference>
<name>A0AAW9YRM3_9STAP</name>
<evidence type="ECO:0000256" key="1">
    <source>
        <dbReference type="ARBA" id="ARBA00005791"/>
    </source>
</evidence>
<keyword evidence="5" id="KW-0676">Redox-active center</keyword>
<dbReference type="Pfam" id="PF13462">
    <property type="entry name" value="Thioredoxin_4"/>
    <property type="match status" value="1"/>
</dbReference>
<comment type="caution">
    <text evidence="8">The sequence shown here is derived from an EMBL/GenBank/DDBJ whole genome shotgun (WGS) entry which is preliminary data.</text>
</comment>
<accession>A0AAW9YRM3</accession>
<evidence type="ECO:0000259" key="7">
    <source>
        <dbReference type="Pfam" id="PF13462"/>
    </source>
</evidence>
<dbReference type="SUPFAM" id="SSF52833">
    <property type="entry name" value="Thioredoxin-like"/>
    <property type="match status" value="1"/>
</dbReference>
<sequence length="241" mass="27635">MTIRRETMSLKKSITVIIVVSFIVLIIATLIMTWSSNNDDQNIENVKALHKDTLKSPTAGHNNKVILTEFGDYKCPYCGDFEKNIKPKLEKAYIDTDKVEFRYVNVLLHGKESLRGSRAALAVNRIAPAAYWDFHHYLYAHQPQSKKAVTHQTWLTDDLIKKGVNQLEVTSKQKEDILHAYQAKTDASLTHVKADNHLFEKYHVKQVPALYVNGKRVEDVTDYQSIKKAIDTALHEENKEK</sequence>
<protein>
    <submittedName>
        <fullName evidence="8">Thioredoxin domain-containing protein</fullName>
    </submittedName>
</protein>
<evidence type="ECO:0000256" key="5">
    <source>
        <dbReference type="ARBA" id="ARBA00023284"/>
    </source>
</evidence>
<evidence type="ECO:0000313" key="8">
    <source>
        <dbReference type="EMBL" id="NJI01549.1"/>
    </source>
</evidence>
<feature type="domain" description="Thioredoxin-like fold" evidence="7">
    <location>
        <begin position="63"/>
        <end position="231"/>
    </location>
</feature>
<keyword evidence="3" id="KW-0560">Oxidoreductase</keyword>
<dbReference type="EMBL" id="WMFL01000017">
    <property type="protein sequence ID" value="NJI01549.1"/>
    <property type="molecule type" value="Genomic_DNA"/>
</dbReference>
<keyword evidence="2" id="KW-0732">Signal</keyword>
<dbReference type="AlphaFoldDB" id="A0AAW9YRM3"/>
<gene>
    <name evidence="8" type="ORF">GLV84_01430</name>
</gene>
<feature type="transmembrane region" description="Helical" evidence="6">
    <location>
        <begin position="12"/>
        <end position="34"/>
    </location>
</feature>
<keyword evidence="4" id="KW-1015">Disulfide bond</keyword>
<keyword evidence="6" id="KW-0472">Membrane</keyword>
<keyword evidence="6" id="KW-0812">Transmembrane</keyword>
<evidence type="ECO:0000313" key="9">
    <source>
        <dbReference type="Proteomes" id="UP000646308"/>
    </source>
</evidence>
<dbReference type="InterPro" id="IPR012336">
    <property type="entry name" value="Thioredoxin-like_fold"/>
</dbReference>
<evidence type="ECO:0000256" key="4">
    <source>
        <dbReference type="ARBA" id="ARBA00023157"/>
    </source>
</evidence>
<evidence type="ECO:0000256" key="2">
    <source>
        <dbReference type="ARBA" id="ARBA00022729"/>
    </source>
</evidence>
<evidence type="ECO:0000256" key="6">
    <source>
        <dbReference type="SAM" id="Phobius"/>
    </source>
</evidence>
<comment type="similarity">
    <text evidence="1">Belongs to the thioredoxin family. DsbA subfamily.</text>
</comment>
<dbReference type="PANTHER" id="PTHR13887">
    <property type="entry name" value="GLUTATHIONE S-TRANSFERASE KAPPA"/>
    <property type="match status" value="1"/>
</dbReference>